<accession>A0A1S9DG07</accession>
<dbReference type="GO" id="GO:0004672">
    <property type="term" value="F:protein kinase activity"/>
    <property type="evidence" value="ECO:0007669"/>
    <property type="project" value="InterPro"/>
</dbReference>
<dbReference type="GO" id="GO:0005524">
    <property type="term" value="F:ATP binding"/>
    <property type="evidence" value="ECO:0007669"/>
    <property type="project" value="InterPro"/>
</dbReference>
<dbReference type="PROSITE" id="PS50011">
    <property type="entry name" value="PROTEIN_KINASE_DOM"/>
    <property type="match status" value="1"/>
</dbReference>
<proteinExistence type="predicted"/>
<dbReference type="Gene3D" id="1.20.120.1020">
    <property type="entry name" value="Prion-inhibition and propagation, HeLo domain"/>
    <property type="match status" value="1"/>
</dbReference>
<keyword evidence="2" id="KW-0418">Kinase</keyword>
<dbReference type="Gene3D" id="1.10.510.10">
    <property type="entry name" value="Transferase(Phosphotransferase) domain 1"/>
    <property type="match status" value="1"/>
</dbReference>
<dbReference type="eggNOG" id="ENOG502RXKN">
    <property type="taxonomic scope" value="Eukaryota"/>
</dbReference>
<dbReference type="Pfam" id="PF14479">
    <property type="entry name" value="HeLo"/>
    <property type="match status" value="1"/>
</dbReference>
<dbReference type="InterPro" id="IPR011009">
    <property type="entry name" value="Kinase-like_dom_sf"/>
</dbReference>
<dbReference type="Proteomes" id="UP000190312">
    <property type="component" value="Unassembled WGS sequence"/>
</dbReference>
<evidence type="ECO:0000313" key="2">
    <source>
        <dbReference type="EMBL" id="OOO08022.1"/>
    </source>
</evidence>
<dbReference type="VEuPathDB" id="FungiDB:AO090103000145"/>
<dbReference type="OrthoDB" id="1911848at2759"/>
<comment type="caution">
    <text evidence="2">The sequence shown here is derived from an EMBL/GenBank/DDBJ whole genome shotgun (WGS) entry which is preliminary data.</text>
</comment>
<organism evidence="2 3">
    <name type="scientific">Aspergillus oryzae</name>
    <name type="common">Yellow koji mold</name>
    <dbReference type="NCBI Taxonomy" id="5062"/>
    <lineage>
        <taxon>Eukaryota</taxon>
        <taxon>Fungi</taxon>
        <taxon>Dikarya</taxon>
        <taxon>Ascomycota</taxon>
        <taxon>Pezizomycotina</taxon>
        <taxon>Eurotiomycetes</taxon>
        <taxon>Eurotiomycetidae</taxon>
        <taxon>Eurotiales</taxon>
        <taxon>Aspergillaceae</taxon>
        <taxon>Aspergillus</taxon>
        <taxon>Aspergillus subgen. Circumdati</taxon>
    </lineage>
</organism>
<dbReference type="VEuPathDB" id="FungiDB:AO090103000144"/>
<dbReference type="InterPro" id="IPR029498">
    <property type="entry name" value="HeLo_dom"/>
</dbReference>
<gene>
    <name evidence="2" type="ORF">OAory_01045220</name>
</gene>
<dbReference type="PANTHER" id="PTHR37542">
    <property type="entry name" value="HELO DOMAIN-CONTAINING PROTEIN-RELATED"/>
    <property type="match status" value="1"/>
</dbReference>
<reference evidence="2 3" key="1">
    <citation type="submission" date="2016-10" db="EMBL/GenBank/DDBJ databases">
        <title>Genome sequencing of Aspergillus oryzae BCC7051.</title>
        <authorList>
            <person name="Thammarongtham C."/>
            <person name="Vorapreeda T."/>
            <person name="Nookaew I."/>
            <person name="Srisuk T."/>
            <person name="Land M."/>
            <person name="Jeennor S."/>
            <person name="Laoteng K."/>
        </authorList>
    </citation>
    <scope>NUCLEOTIDE SEQUENCE [LARGE SCALE GENOMIC DNA]</scope>
    <source>
        <strain evidence="2 3">BCC7051</strain>
    </source>
</reference>
<dbReference type="InterPro" id="IPR000719">
    <property type="entry name" value="Prot_kinase_dom"/>
</dbReference>
<dbReference type="AlphaFoldDB" id="A0A1S9DG07"/>
<name>A0A1S9DG07_ASPOZ</name>
<evidence type="ECO:0000313" key="3">
    <source>
        <dbReference type="Proteomes" id="UP000190312"/>
    </source>
</evidence>
<dbReference type="EMBL" id="MKZY01000006">
    <property type="protein sequence ID" value="OOO08022.1"/>
    <property type="molecule type" value="Genomic_DNA"/>
</dbReference>
<protein>
    <submittedName>
        <fullName evidence="2">Protein kinase</fullName>
    </submittedName>
</protein>
<dbReference type="InterPro" id="IPR038305">
    <property type="entry name" value="HeLo_sf"/>
</dbReference>
<dbReference type="PANTHER" id="PTHR37542:SF3">
    <property type="entry name" value="PRION-INHIBITION AND PROPAGATION HELO DOMAIN-CONTAINING PROTEIN"/>
    <property type="match status" value="1"/>
</dbReference>
<evidence type="ECO:0000259" key="1">
    <source>
        <dbReference type="PROSITE" id="PS50011"/>
    </source>
</evidence>
<dbReference type="SUPFAM" id="SSF56112">
    <property type="entry name" value="Protein kinase-like (PK-like)"/>
    <property type="match status" value="1"/>
</dbReference>
<feature type="domain" description="Protein kinase" evidence="1">
    <location>
        <begin position="421"/>
        <end position="711"/>
    </location>
</feature>
<keyword evidence="2" id="KW-0808">Transferase</keyword>
<sequence length="711" mass="81314">MSTAESLLELARNARAECNTGQRKFSTALPALDALVSELEVYKSVMRKPVNSETLTNLESHLTPCAGALNVLLIIRRKYRSEMSAFERAKWKTTDGEKFTDTVNRLQNATNLLRGTLRMTREVQLHRMAETNPKMAKEEARETTAETMKANAKPDTCRNGAGCRVIEWIQLMLVARDVPDKYQQLRLRLEIEQGRLLSWGHSFGLLQEESEKEDTSRISIPEQVRYMVQGYIEPLWQKVLHFTAETPGFVPRDKREETPSVHHGGMARRFRLDRMYAKARQGTIKFKDRVNWAYWQMDKSEDLVECMRHVNGSVIALAEVKTQQEIQETVKATLMGLLSLQDTVNGLKELIVAVEEKRLDNRSSQMPLGEPNDLLLGLANLKKMRLQIGHDKNDGSLQSDLKIQPERVWPMNKMKYPSPQRQDATLDGKEGFWVEYKDYSSSDQIAGPTKDEIERHIVRELAALLISKLPSSFRVAQCVGYYEEAGSFGLVFEKHAAHADQTIIPLSHCLSLETQMPSLGERIALAQGIVQTLFQLHVVGWLHKGLRPANILLFEDHNGGIAYDKSYISGFEDARPVAQPNLTEEAHSRLLNDDWYRHPDIQTVKPAHREFQYCMRYDLYSLGILLVEIALWKPVLDIQSNVGPGDIKSFILSHNTQCLQRIQFAFGRKYAEIVMNCLNPGEEMDDHTQMDSYIYYFEKLVVKPMKQMSVD</sequence>